<dbReference type="STRING" id="1547283.A9C19_01650"/>
<dbReference type="Proteomes" id="UP000181936">
    <property type="component" value="Chromosome"/>
</dbReference>
<sequence length="390" mass="45291">MKILYLSWFHSGEGSQVHANEFMHAMREIGNEIIPIELSLRNQNYLENIKLQKSLVQAKSSYPKLVLKEIKSLLLNIPRILRLLKLYKKHKPDSIINRYSIYDISAIIVGKILKIPVVYEVNGSVIYERDIEGRYYLKLARWFEKFIFKHANVVTVVSNELLNYFKENEYDTTKSIVIPNGVDIDKFTLNASAPEQLKQINEKWANKTVLGFLGSLKSWHGVERIIDLIPSLIKENPNIRFLIIGDGNERERLEEKIKNYEIEDYVFITGFLNYQDVPGAINLFDIALAPYNNIDFFYFSPLKVFEYMAMAKPVIAPRLGQCQDLIQDSHNGFLLDENTNEDLKQKILLLAKDESLIQQMGANAREFIKNHYTWTVNAEKIDHSIKNSKK</sequence>
<protein>
    <recommendedName>
        <fullName evidence="6">Glycosyltransferase subfamily 4-like N-terminal domain-containing protein</fullName>
    </recommendedName>
</protein>
<dbReference type="InterPro" id="IPR001296">
    <property type="entry name" value="Glyco_trans_1"/>
</dbReference>
<evidence type="ECO:0008006" key="6">
    <source>
        <dbReference type="Google" id="ProtNLM"/>
    </source>
</evidence>
<feature type="domain" description="Glycosyltransferase subfamily 4-like N-terminal" evidence="3">
    <location>
        <begin position="14"/>
        <end position="185"/>
    </location>
</feature>
<dbReference type="Pfam" id="PF13439">
    <property type="entry name" value="Glyco_transf_4"/>
    <property type="match status" value="1"/>
</dbReference>
<evidence type="ECO:0000313" key="5">
    <source>
        <dbReference type="Proteomes" id="UP000181936"/>
    </source>
</evidence>
<dbReference type="InterPro" id="IPR050194">
    <property type="entry name" value="Glycosyltransferase_grp1"/>
</dbReference>
<accession>A0A1L3MMI8</accession>
<reference evidence="4 5" key="1">
    <citation type="journal article" date="2016" name="Sci. Rep.">
        <title>Complete genome sequence and transcriptomic analysis of a novel marine strain Bacillus weihaiensis reveals the mechanism of brown algae degradation.</title>
        <authorList>
            <person name="Zhu Y."/>
            <person name="Chen P."/>
            <person name="Bao Y."/>
            <person name="Men Y."/>
            <person name="Zeng Y."/>
            <person name="Yang J."/>
            <person name="Sun J."/>
            <person name="Sun Y."/>
        </authorList>
    </citation>
    <scope>NUCLEOTIDE SEQUENCE [LARGE SCALE GENOMIC DNA]</scope>
    <source>
        <strain evidence="4 5">Alg07</strain>
    </source>
</reference>
<dbReference type="CDD" id="cd03794">
    <property type="entry name" value="GT4_WbuB-like"/>
    <property type="match status" value="1"/>
</dbReference>
<comment type="similarity">
    <text evidence="1">Belongs to the glycosyltransferase group 1 family. Glycosyltransferase 4 subfamily.</text>
</comment>
<dbReference type="OrthoDB" id="9813214at2"/>
<dbReference type="EMBL" id="CP016020">
    <property type="protein sequence ID" value="APH03559.1"/>
    <property type="molecule type" value="Genomic_DNA"/>
</dbReference>
<dbReference type="Gene3D" id="3.40.50.2000">
    <property type="entry name" value="Glycogen Phosphorylase B"/>
    <property type="match status" value="2"/>
</dbReference>
<dbReference type="SUPFAM" id="SSF53756">
    <property type="entry name" value="UDP-Glycosyltransferase/glycogen phosphorylase"/>
    <property type="match status" value="1"/>
</dbReference>
<dbReference type="GO" id="GO:0016757">
    <property type="term" value="F:glycosyltransferase activity"/>
    <property type="evidence" value="ECO:0007669"/>
    <property type="project" value="InterPro"/>
</dbReference>
<dbReference type="RefSeq" id="WP_072578349.1">
    <property type="nucleotide sequence ID" value="NZ_CP016020.1"/>
</dbReference>
<proteinExistence type="inferred from homology"/>
<dbReference type="Pfam" id="PF00534">
    <property type="entry name" value="Glycos_transf_1"/>
    <property type="match status" value="1"/>
</dbReference>
<dbReference type="AlphaFoldDB" id="A0A1L3MMI8"/>
<evidence type="ECO:0000259" key="3">
    <source>
        <dbReference type="Pfam" id="PF13439"/>
    </source>
</evidence>
<dbReference type="PANTHER" id="PTHR45947">
    <property type="entry name" value="SULFOQUINOVOSYL TRANSFERASE SQD2"/>
    <property type="match status" value="1"/>
</dbReference>
<feature type="domain" description="Glycosyl transferase family 1" evidence="2">
    <location>
        <begin position="197"/>
        <end position="366"/>
    </location>
</feature>
<dbReference type="PANTHER" id="PTHR45947:SF3">
    <property type="entry name" value="SULFOQUINOVOSYL TRANSFERASE SQD2"/>
    <property type="match status" value="1"/>
</dbReference>
<evidence type="ECO:0000259" key="2">
    <source>
        <dbReference type="Pfam" id="PF00534"/>
    </source>
</evidence>
<evidence type="ECO:0000256" key="1">
    <source>
        <dbReference type="ARBA" id="ARBA00009481"/>
    </source>
</evidence>
<gene>
    <name evidence="4" type="ORF">A9C19_01650</name>
</gene>
<name>A0A1L3MMI8_9BACI</name>
<evidence type="ECO:0000313" key="4">
    <source>
        <dbReference type="EMBL" id="APH03559.1"/>
    </source>
</evidence>
<organism evidence="4 5">
    <name type="scientific">Bacillus weihaiensis</name>
    <dbReference type="NCBI Taxonomy" id="1547283"/>
    <lineage>
        <taxon>Bacteria</taxon>
        <taxon>Bacillati</taxon>
        <taxon>Bacillota</taxon>
        <taxon>Bacilli</taxon>
        <taxon>Bacillales</taxon>
        <taxon>Bacillaceae</taxon>
        <taxon>Bacillus</taxon>
    </lineage>
</organism>
<dbReference type="InterPro" id="IPR028098">
    <property type="entry name" value="Glyco_trans_4-like_N"/>
</dbReference>
<dbReference type="KEGG" id="bwh:A9C19_01650"/>
<keyword evidence="5" id="KW-1185">Reference proteome</keyword>